<reference evidence="3" key="2">
    <citation type="submission" date="2025-08" db="UniProtKB">
        <authorList>
            <consortium name="Ensembl"/>
        </authorList>
    </citation>
    <scope>IDENTIFICATION</scope>
</reference>
<organism evidence="3 4">
    <name type="scientific">Myripristis murdjan</name>
    <name type="common">pinecone soldierfish</name>
    <dbReference type="NCBI Taxonomy" id="586833"/>
    <lineage>
        <taxon>Eukaryota</taxon>
        <taxon>Metazoa</taxon>
        <taxon>Chordata</taxon>
        <taxon>Craniata</taxon>
        <taxon>Vertebrata</taxon>
        <taxon>Euteleostomi</taxon>
        <taxon>Actinopterygii</taxon>
        <taxon>Neopterygii</taxon>
        <taxon>Teleostei</taxon>
        <taxon>Neoteleostei</taxon>
        <taxon>Acanthomorphata</taxon>
        <taxon>Holocentriformes</taxon>
        <taxon>Holocentridae</taxon>
        <taxon>Myripristis</taxon>
    </lineage>
</organism>
<evidence type="ECO:0000313" key="3">
    <source>
        <dbReference type="Ensembl" id="ENSMMDP00005030280.1"/>
    </source>
</evidence>
<reference evidence="3" key="1">
    <citation type="submission" date="2019-06" db="EMBL/GenBank/DDBJ databases">
        <authorList>
            <consortium name="Wellcome Sanger Institute Data Sharing"/>
        </authorList>
    </citation>
    <scope>NUCLEOTIDE SEQUENCE [LARGE SCALE GENOMIC DNA]</scope>
</reference>
<dbReference type="InterPro" id="IPR000837">
    <property type="entry name" value="AP-1"/>
</dbReference>
<dbReference type="SUPFAM" id="SSF57959">
    <property type="entry name" value="Leucine zipper domain"/>
    <property type="match status" value="1"/>
</dbReference>
<dbReference type="Proteomes" id="UP000472263">
    <property type="component" value="Chromosome 24"/>
</dbReference>
<dbReference type="InParanoid" id="A0A667YIG5"/>
<accession>A0A667YIG5</accession>
<protein>
    <recommendedName>
        <fullName evidence="2">BZIP domain-containing protein</fullName>
    </recommendedName>
</protein>
<sequence length="151" mass="17090">KQHPAFSLIQLYHFCPEETFGQIKDDSSKSAFVPTVNAITSSQELQWMVQPAVLPSKSGVGLQQAEPYLPRDGNDPRAMRRSCPGVIRAVGNTQGQSRRHLVTQSRTHDEERRRLRRERNKLAAAKCRNRRTELTNHLQGVSILPLSTCFV</sequence>
<dbReference type="PROSITE" id="PS00036">
    <property type="entry name" value="BZIP_BASIC"/>
    <property type="match status" value="1"/>
</dbReference>
<dbReference type="Ensembl" id="ENSMMDT00005030977.1">
    <property type="protein sequence ID" value="ENSMMDP00005030280.1"/>
    <property type="gene ID" value="ENSMMDG00005014347.1"/>
</dbReference>
<reference evidence="3" key="3">
    <citation type="submission" date="2025-09" db="UniProtKB">
        <authorList>
            <consortium name="Ensembl"/>
        </authorList>
    </citation>
    <scope>IDENTIFICATION</scope>
</reference>
<dbReference type="PANTHER" id="PTHR23351:SF6">
    <property type="entry name" value="FOS-RELATED ANTIGEN 1"/>
    <property type="match status" value="1"/>
</dbReference>
<dbReference type="PANTHER" id="PTHR23351">
    <property type="entry name" value="FOS TRANSCRIPTION FACTOR-RELATED"/>
    <property type="match status" value="1"/>
</dbReference>
<feature type="domain" description="BZIP" evidence="2">
    <location>
        <begin position="116"/>
        <end position="130"/>
    </location>
</feature>
<evidence type="ECO:0000313" key="4">
    <source>
        <dbReference type="Proteomes" id="UP000472263"/>
    </source>
</evidence>
<keyword evidence="4" id="KW-1185">Reference proteome</keyword>
<dbReference type="GeneTree" id="ENSGT00940000158876"/>
<dbReference type="AlphaFoldDB" id="A0A667YIG5"/>
<dbReference type="GO" id="GO:0000981">
    <property type="term" value="F:DNA-binding transcription factor activity, RNA polymerase II-specific"/>
    <property type="evidence" value="ECO:0007669"/>
    <property type="project" value="TreeGrafter"/>
</dbReference>
<dbReference type="GO" id="GO:0000978">
    <property type="term" value="F:RNA polymerase II cis-regulatory region sequence-specific DNA binding"/>
    <property type="evidence" value="ECO:0007669"/>
    <property type="project" value="TreeGrafter"/>
</dbReference>
<evidence type="ECO:0000256" key="1">
    <source>
        <dbReference type="SAM" id="MobiDB-lite"/>
    </source>
</evidence>
<name>A0A667YIG5_9TELE</name>
<dbReference type="PRINTS" id="PR00042">
    <property type="entry name" value="LEUZIPPRFOS"/>
</dbReference>
<dbReference type="InterPro" id="IPR004827">
    <property type="entry name" value="bZIP"/>
</dbReference>
<feature type="region of interest" description="Disordered" evidence="1">
    <location>
        <begin position="94"/>
        <end position="114"/>
    </location>
</feature>
<dbReference type="InterPro" id="IPR046347">
    <property type="entry name" value="bZIP_sf"/>
</dbReference>
<dbReference type="Gene3D" id="1.20.5.170">
    <property type="match status" value="1"/>
</dbReference>
<evidence type="ECO:0000259" key="2">
    <source>
        <dbReference type="PROSITE" id="PS00036"/>
    </source>
</evidence>
<proteinExistence type="predicted"/>
<dbReference type="GO" id="GO:0005634">
    <property type="term" value="C:nucleus"/>
    <property type="evidence" value="ECO:0007669"/>
    <property type="project" value="TreeGrafter"/>
</dbReference>